<comment type="caution">
    <text evidence="1">The sequence shown here is derived from an EMBL/GenBank/DDBJ whole genome shotgun (WGS) entry which is preliminary data.</text>
</comment>
<dbReference type="Proteomes" id="UP000252355">
    <property type="component" value="Unassembled WGS sequence"/>
</dbReference>
<name>A0A367ZUS5_9BACT</name>
<gene>
    <name evidence="1" type="ORF">OZSIB_0603</name>
</gene>
<accession>A0A367ZUS5</accession>
<sequence length="44" mass="4830">MESQPPHRHELRLRHDSVTSWLSVYQTVGKPYPVCPGEGAGGGL</sequence>
<evidence type="ECO:0000313" key="1">
    <source>
        <dbReference type="EMBL" id="RCK81469.1"/>
    </source>
</evidence>
<reference evidence="1 2" key="1">
    <citation type="submission" date="2018-05" db="EMBL/GenBank/DDBJ databases">
        <title>A metagenomic window into the 2 km-deep terrestrial subsurface aquifer revealed taxonomically and functionally diverse microbial community comprising novel uncultured bacterial lineages.</title>
        <authorList>
            <person name="Kadnikov V.V."/>
            <person name="Mardanov A.V."/>
            <person name="Beletsky A.V."/>
            <person name="Banks D."/>
            <person name="Pimenov N.V."/>
            <person name="Frank Y.A."/>
            <person name="Karnachuk O.V."/>
            <person name="Ravin N.V."/>
        </authorList>
    </citation>
    <scope>NUCLEOTIDE SEQUENCE [LARGE SCALE GENOMIC DNA]</scope>
    <source>
        <strain evidence="1">BY5</strain>
    </source>
</reference>
<evidence type="ECO:0000313" key="2">
    <source>
        <dbReference type="Proteomes" id="UP000252355"/>
    </source>
</evidence>
<proteinExistence type="predicted"/>
<dbReference type="EMBL" id="QOQW01000001">
    <property type="protein sequence ID" value="RCK81469.1"/>
    <property type="molecule type" value="Genomic_DNA"/>
</dbReference>
<dbReference type="AlphaFoldDB" id="A0A367ZUS5"/>
<protein>
    <submittedName>
        <fullName evidence="1">Uncharacterized protein</fullName>
    </submittedName>
</protein>
<organism evidence="1 2">
    <name type="scientific">Candidatus Ozemobacter sibiricus</name>
    <dbReference type="NCBI Taxonomy" id="2268124"/>
    <lineage>
        <taxon>Bacteria</taxon>
        <taxon>Candidatus Ozemobacteria</taxon>
        <taxon>Candidatus Ozemobacterales</taxon>
        <taxon>Candidatus Ozemobacteraceae</taxon>
        <taxon>Candidatus Ozemobacter</taxon>
    </lineage>
</organism>